<evidence type="ECO:0000256" key="3">
    <source>
        <dbReference type="ARBA" id="ARBA00022553"/>
    </source>
</evidence>
<dbReference type="GO" id="GO:0005886">
    <property type="term" value="C:plasma membrane"/>
    <property type="evidence" value="ECO:0007669"/>
    <property type="project" value="TreeGrafter"/>
</dbReference>
<dbReference type="EMBL" id="FOWR01000003">
    <property type="protein sequence ID" value="SFO81854.1"/>
    <property type="molecule type" value="Genomic_DNA"/>
</dbReference>
<keyword evidence="8" id="KW-0812">Transmembrane</keyword>
<dbReference type="OrthoDB" id="9804645at2"/>
<dbReference type="AlphaFoldDB" id="A0A1I5K9W5"/>
<dbReference type="Proteomes" id="UP000182692">
    <property type="component" value="Unassembled WGS sequence"/>
</dbReference>
<evidence type="ECO:0000256" key="4">
    <source>
        <dbReference type="ARBA" id="ARBA00022679"/>
    </source>
</evidence>
<dbReference type="Pfam" id="PF00512">
    <property type="entry name" value="HisKA"/>
    <property type="match status" value="1"/>
</dbReference>
<keyword evidence="6" id="KW-0902">Two-component regulatory system</keyword>
<dbReference type="Gene3D" id="3.30.565.10">
    <property type="entry name" value="Histidine kinase-like ATPase, C-terminal domain"/>
    <property type="match status" value="1"/>
</dbReference>
<dbReference type="InterPro" id="IPR005467">
    <property type="entry name" value="His_kinase_dom"/>
</dbReference>
<evidence type="ECO:0000256" key="1">
    <source>
        <dbReference type="ARBA" id="ARBA00000085"/>
    </source>
</evidence>
<evidence type="ECO:0000313" key="10">
    <source>
        <dbReference type="EMBL" id="SFO81854.1"/>
    </source>
</evidence>
<keyword evidence="8" id="KW-1133">Transmembrane helix</keyword>
<evidence type="ECO:0000259" key="9">
    <source>
        <dbReference type="PROSITE" id="PS50109"/>
    </source>
</evidence>
<dbReference type="RefSeq" id="WP_074925181.1">
    <property type="nucleotide sequence ID" value="NZ_FOWR01000003.1"/>
</dbReference>
<keyword evidence="4" id="KW-0808">Transferase</keyword>
<evidence type="ECO:0000256" key="7">
    <source>
        <dbReference type="SAM" id="MobiDB-lite"/>
    </source>
</evidence>
<dbReference type="SUPFAM" id="SSF47384">
    <property type="entry name" value="Homodimeric domain of signal transducing histidine kinase"/>
    <property type="match status" value="1"/>
</dbReference>
<dbReference type="PROSITE" id="PS50109">
    <property type="entry name" value="HIS_KIN"/>
    <property type="match status" value="1"/>
</dbReference>
<keyword evidence="8" id="KW-0472">Membrane</keyword>
<sequence>MTFKNRLLFFTLIWFVGSAAVLTKLSVDVWEGNELKTQQSLHRDLARHMRDDNPLMVGDDYSPAALSSIFHTLMLLGPDFEIYFLDPEGNITTSGPPLDDVQRQHVSVEPIKAFLAEEPLPILGQDPMTEDRDMVFSAAQITDNGIVAGYLYVVIGSQQRNAVTHPDNFLQYAPIVLAALVAISLFAVGVYRMVFKRIIIPGRNMVRQIEDAATSEFRITPPLALTSYELQELAEQCRRMMGVIQQQFIQLRIQEAQRREYLLQLSHDLKTPLANILGYIETWRLQHKEGRGMIDTAYHNAQRLDRYLKDQLAAARSPTAKIVLAYRELDVETLLEEVKARFELPLKKKKVDLVISSAPDLFVVADEQLINRVFDNLIENAIRHSPHRSSILLDVSKTSACKVEFTFINTVAKNGDSGSLGMGTKIVEAILSLHQTHLEICDGKAKEGSDGGEERYCVNFALSSIAPPSARPPLLLPEMIEEIDEAPVIVSDYPTMSAVGKGDITKETEDQEHVAFSSLLATSTNPDSKDALEQALEDLPPMSASVTGGDVLNESLDVDAERATKGRAPDPDAP</sequence>
<dbReference type="GO" id="GO:0016036">
    <property type="term" value="P:cellular response to phosphate starvation"/>
    <property type="evidence" value="ECO:0007669"/>
    <property type="project" value="TreeGrafter"/>
</dbReference>
<dbReference type="CDD" id="cd00075">
    <property type="entry name" value="HATPase"/>
    <property type="match status" value="1"/>
</dbReference>
<proteinExistence type="predicted"/>
<dbReference type="PANTHER" id="PTHR45453:SF1">
    <property type="entry name" value="PHOSPHATE REGULON SENSOR PROTEIN PHOR"/>
    <property type="match status" value="1"/>
</dbReference>
<dbReference type="CDD" id="cd00082">
    <property type="entry name" value="HisKA"/>
    <property type="match status" value="1"/>
</dbReference>
<keyword evidence="3" id="KW-0597">Phosphoprotein</keyword>
<feature type="region of interest" description="Disordered" evidence="7">
    <location>
        <begin position="535"/>
        <end position="574"/>
    </location>
</feature>
<organism evidence="10 11">
    <name type="scientific">Enterovibrio norvegicus DSM 15893</name>
    <dbReference type="NCBI Taxonomy" id="1121869"/>
    <lineage>
        <taxon>Bacteria</taxon>
        <taxon>Pseudomonadati</taxon>
        <taxon>Pseudomonadota</taxon>
        <taxon>Gammaproteobacteria</taxon>
        <taxon>Vibrionales</taxon>
        <taxon>Vibrionaceae</taxon>
        <taxon>Enterovibrio</taxon>
    </lineage>
</organism>
<reference evidence="10 11" key="1">
    <citation type="submission" date="2016-10" db="EMBL/GenBank/DDBJ databases">
        <authorList>
            <person name="de Groot N.N."/>
        </authorList>
    </citation>
    <scope>NUCLEOTIDE SEQUENCE [LARGE SCALE GENOMIC DNA]</scope>
    <source>
        <strain evidence="10 11">DSM 15893</strain>
    </source>
</reference>
<evidence type="ECO:0000256" key="5">
    <source>
        <dbReference type="ARBA" id="ARBA00022777"/>
    </source>
</evidence>
<dbReference type="InterPro" id="IPR003661">
    <property type="entry name" value="HisK_dim/P_dom"/>
</dbReference>
<feature type="compositionally biased region" description="Basic and acidic residues" evidence="7">
    <location>
        <begin position="559"/>
        <end position="574"/>
    </location>
</feature>
<dbReference type="GeneID" id="35872789"/>
<feature type="domain" description="Histidine kinase" evidence="9">
    <location>
        <begin position="264"/>
        <end position="464"/>
    </location>
</feature>
<dbReference type="Gene3D" id="1.10.287.130">
    <property type="match status" value="1"/>
</dbReference>
<gene>
    <name evidence="10" type="ORF">SAMN03084138_00541</name>
</gene>
<dbReference type="InterPro" id="IPR050351">
    <property type="entry name" value="BphY/WalK/GraS-like"/>
</dbReference>
<dbReference type="SMART" id="SM00388">
    <property type="entry name" value="HisKA"/>
    <property type="match status" value="1"/>
</dbReference>
<evidence type="ECO:0000256" key="6">
    <source>
        <dbReference type="ARBA" id="ARBA00023012"/>
    </source>
</evidence>
<dbReference type="EC" id="2.7.13.3" evidence="2"/>
<evidence type="ECO:0000256" key="2">
    <source>
        <dbReference type="ARBA" id="ARBA00012438"/>
    </source>
</evidence>
<dbReference type="STRING" id="1121869.SAMN03084138_00541"/>
<accession>A0A1I5K9W5</accession>
<dbReference type="InterPro" id="IPR036097">
    <property type="entry name" value="HisK_dim/P_sf"/>
</dbReference>
<dbReference type="InterPro" id="IPR036890">
    <property type="entry name" value="HATPase_C_sf"/>
</dbReference>
<dbReference type="PANTHER" id="PTHR45453">
    <property type="entry name" value="PHOSPHATE REGULON SENSOR PROTEIN PHOR"/>
    <property type="match status" value="1"/>
</dbReference>
<dbReference type="GO" id="GO:0004721">
    <property type="term" value="F:phosphoprotein phosphatase activity"/>
    <property type="evidence" value="ECO:0007669"/>
    <property type="project" value="TreeGrafter"/>
</dbReference>
<comment type="catalytic activity">
    <reaction evidence="1">
        <text>ATP + protein L-histidine = ADP + protein N-phospho-L-histidine.</text>
        <dbReference type="EC" id="2.7.13.3"/>
    </reaction>
</comment>
<name>A0A1I5K9W5_9GAMM</name>
<dbReference type="GO" id="GO:0000155">
    <property type="term" value="F:phosphorelay sensor kinase activity"/>
    <property type="evidence" value="ECO:0007669"/>
    <property type="project" value="InterPro"/>
</dbReference>
<dbReference type="SUPFAM" id="SSF55874">
    <property type="entry name" value="ATPase domain of HSP90 chaperone/DNA topoisomerase II/histidine kinase"/>
    <property type="match status" value="1"/>
</dbReference>
<feature type="transmembrane region" description="Helical" evidence="8">
    <location>
        <begin position="169"/>
        <end position="195"/>
    </location>
</feature>
<evidence type="ECO:0000313" key="11">
    <source>
        <dbReference type="Proteomes" id="UP000182692"/>
    </source>
</evidence>
<evidence type="ECO:0000256" key="8">
    <source>
        <dbReference type="SAM" id="Phobius"/>
    </source>
</evidence>
<protein>
    <recommendedName>
        <fullName evidence="2">histidine kinase</fullName>
        <ecNumber evidence="2">2.7.13.3</ecNumber>
    </recommendedName>
</protein>
<keyword evidence="5 10" id="KW-0418">Kinase</keyword>